<evidence type="ECO:0000256" key="2">
    <source>
        <dbReference type="ARBA" id="ARBA00023002"/>
    </source>
</evidence>
<protein>
    <submittedName>
        <fullName evidence="3">Glucose 1-dehydrogenase</fullName>
        <ecNumber evidence="3">1.1.1.47</ecNumber>
    </submittedName>
</protein>
<comment type="similarity">
    <text evidence="1">Belongs to the short-chain dehydrogenases/reductases (SDR) family.</text>
</comment>
<reference evidence="3 4" key="1">
    <citation type="submission" date="2019-09" db="EMBL/GenBank/DDBJ databases">
        <title>Polymorphobacter sp. isolated from a lake in China.</title>
        <authorList>
            <person name="Liu Z."/>
        </authorList>
    </citation>
    <scope>NUCLEOTIDE SEQUENCE [LARGE SCALE GENOMIC DNA]</scope>
    <source>
        <strain evidence="3 4">D40P</strain>
    </source>
</reference>
<sequence length="252" mass="25761">MAGRVADKIALVTGAASGLGAETARRLAAEGAFVMLTDRNPEGAEVAAAIGERADFMLHDVTSEDDWAAVVTATMARFGSIGVLVNNAGVAGSALALLDHDLGDWRRILSVNLDGVFLGLRHCGPVMAAKGGGSVINLSSILGKVGMAGAAAYCASKGGVTMLTKAAAVEWAPLGIRVNSVHPGFIDTPMVAGALHAAENGNEMRDRLMAAHPMARFGVPREIADAIVFLASDESGFMTGAELVVDGGYTAQ</sequence>
<evidence type="ECO:0000256" key="1">
    <source>
        <dbReference type="ARBA" id="ARBA00006484"/>
    </source>
</evidence>
<keyword evidence="2 3" id="KW-0560">Oxidoreductase</keyword>
<dbReference type="EMBL" id="WIOL01000001">
    <property type="protein sequence ID" value="MQT16212.1"/>
    <property type="molecule type" value="Genomic_DNA"/>
</dbReference>
<dbReference type="AlphaFoldDB" id="A0A7C9GMR5"/>
<dbReference type="InterPro" id="IPR036291">
    <property type="entry name" value="NAD(P)-bd_dom_sf"/>
</dbReference>
<dbReference type="PANTHER" id="PTHR24321">
    <property type="entry name" value="DEHYDROGENASES, SHORT CHAIN"/>
    <property type="match status" value="1"/>
</dbReference>
<dbReference type="GO" id="GO:0047936">
    <property type="term" value="F:glucose 1-dehydrogenase [NAD(P)+] activity"/>
    <property type="evidence" value="ECO:0007669"/>
    <property type="project" value="UniProtKB-EC"/>
</dbReference>
<proteinExistence type="inferred from homology"/>
<dbReference type="NCBIfam" id="NF005559">
    <property type="entry name" value="PRK07231.1"/>
    <property type="match status" value="1"/>
</dbReference>
<dbReference type="EC" id="1.1.1.47" evidence="3"/>
<organism evidence="3 4">
    <name type="scientific">Sandarakinorhabdus fusca</name>
    <dbReference type="NCBI Taxonomy" id="1439888"/>
    <lineage>
        <taxon>Bacteria</taxon>
        <taxon>Pseudomonadati</taxon>
        <taxon>Pseudomonadota</taxon>
        <taxon>Alphaproteobacteria</taxon>
        <taxon>Sphingomonadales</taxon>
        <taxon>Sphingosinicellaceae</taxon>
        <taxon>Sandarakinorhabdus</taxon>
    </lineage>
</organism>
<comment type="caution">
    <text evidence="3">The sequence shown here is derived from an EMBL/GenBank/DDBJ whole genome shotgun (WGS) entry which is preliminary data.</text>
</comment>
<dbReference type="OrthoDB" id="5457012at2"/>
<dbReference type="PRINTS" id="PR00081">
    <property type="entry name" value="GDHRDH"/>
</dbReference>
<keyword evidence="4" id="KW-1185">Reference proteome</keyword>
<dbReference type="Pfam" id="PF13561">
    <property type="entry name" value="adh_short_C2"/>
    <property type="match status" value="1"/>
</dbReference>
<gene>
    <name evidence="3" type="ORF">F3168_02930</name>
</gene>
<dbReference type="PROSITE" id="PS00061">
    <property type="entry name" value="ADH_SHORT"/>
    <property type="match status" value="1"/>
</dbReference>
<dbReference type="RefSeq" id="WP_152576636.1">
    <property type="nucleotide sequence ID" value="NZ_JAATJI010000001.1"/>
</dbReference>
<dbReference type="SUPFAM" id="SSF51735">
    <property type="entry name" value="NAD(P)-binding Rossmann-fold domains"/>
    <property type="match status" value="1"/>
</dbReference>
<evidence type="ECO:0000313" key="4">
    <source>
        <dbReference type="Proteomes" id="UP000481327"/>
    </source>
</evidence>
<dbReference type="Proteomes" id="UP000481327">
    <property type="component" value="Unassembled WGS sequence"/>
</dbReference>
<accession>A0A7C9GMR5</accession>
<name>A0A7C9GMR5_9SPHN</name>
<dbReference type="InterPro" id="IPR020904">
    <property type="entry name" value="Sc_DH/Rdtase_CS"/>
</dbReference>
<evidence type="ECO:0000313" key="3">
    <source>
        <dbReference type="EMBL" id="MQT16212.1"/>
    </source>
</evidence>
<dbReference type="FunFam" id="3.40.50.720:FF:000084">
    <property type="entry name" value="Short-chain dehydrogenase reductase"/>
    <property type="match status" value="1"/>
</dbReference>
<dbReference type="InterPro" id="IPR002347">
    <property type="entry name" value="SDR_fam"/>
</dbReference>
<dbReference type="PANTHER" id="PTHR24321:SF15">
    <property type="entry name" value="OXIDOREDUCTASE UCPA"/>
    <property type="match status" value="1"/>
</dbReference>
<dbReference type="Gene3D" id="3.40.50.720">
    <property type="entry name" value="NAD(P)-binding Rossmann-like Domain"/>
    <property type="match status" value="1"/>
</dbReference>
<dbReference type="PRINTS" id="PR00080">
    <property type="entry name" value="SDRFAMILY"/>
</dbReference>